<evidence type="ECO:0000313" key="3">
    <source>
        <dbReference type="Proteomes" id="UP000319263"/>
    </source>
</evidence>
<organism evidence="2 3">
    <name type="scientific">Microlunatus elymi</name>
    <dbReference type="NCBI Taxonomy" id="2596828"/>
    <lineage>
        <taxon>Bacteria</taxon>
        <taxon>Bacillati</taxon>
        <taxon>Actinomycetota</taxon>
        <taxon>Actinomycetes</taxon>
        <taxon>Propionibacteriales</taxon>
        <taxon>Propionibacteriaceae</taxon>
        <taxon>Microlunatus</taxon>
    </lineage>
</organism>
<dbReference type="EMBL" id="CP041692">
    <property type="protein sequence ID" value="QDP96575.1"/>
    <property type="molecule type" value="Genomic_DNA"/>
</dbReference>
<proteinExistence type="predicted"/>
<dbReference type="AlphaFoldDB" id="A0A516PZG6"/>
<gene>
    <name evidence="2" type="ORF">FOE78_12255</name>
</gene>
<dbReference type="InterPro" id="IPR050789">
    <property type="entry name" value="Diverse_Enzym_Activities"/>
</dbReference>
<accession>A0A516PZG6</accession>
<dbReference type="KEGG" id="mik:FOE78_12255"/>
<dbReference type="Gene3D" id="3.40.710.10">
    <property type="entry name" value="DD-peptidase/beta-lactamase superfamily"/>
    <property type="match status" value="1"/>
</dbReference>
<keyword evidence="3" id="KW-1185">Reference proteome</keyword>
<dbReference type="PANTHER" id="PTHR43283">
    <property type="entry name" value="BETA-LACTAMASE-RELATED"/>
    <property type="match status" value="1"/>
</dbReference>
<evidence type="ECO:0000259" key="1">
    <source>
        <dbReference type="Pfam" id="PF00144"/>
    </source>
</evidence>
<evidence type="ECO:0000313" key="2">
    <source>
        <dbReference type="EMBL" id="QDP96575.1"/>
    </source>
</evidence>
<dbReference type="PANTHER" id="PTHR43283:SF7">
    <property type="entry name" value="BETA-LACTAMASE-RELATED DOMAIN-CONTAINING PROTEIN"/>
    <property type="match status" value="1"/>
</dbReference>
<dbReference type="SUPFAM" id="SSF56601">
    <property type="entry name" value="beta-lactamase/transpeptidase-like"/>
    <property type="match status" value="1"/>
</dbReference>
<name>A0A516PZG6_9ACTN</name>
<reference evidence="2 3" key="1">
    <citation type="submission" date="2019-07" db="EMBL/GenBank/DDBJ databases">
        <title>Microlunatus dokdonensis sp. nov. isolated from the rhizospheric soil of the wild plant Elymus tsukushiensis.</title>
        <authorList>
            <person name="Ghim S.-Y."/>
            <person name="Hwang Y.-J."/>
            <person name="Son J.-S."/>
            <person name="Shin J.-H."/>
        </authorList>
    </citation>
    <scope>NUCLEOTIDE SEQUENCE [LARGE SCALE GENOMIC DNA]</scope>
    <source>
        <strain evidence="2 3">KUDC0627</strain>
    </source>
</reference>
<dbReference type="InterPro" id="IPR012338">
    <property type="entry name" value="Beta-lactam/transpept-like"/>
</dbReference>
<dbReference type="Proteomes" id="UP000319263">
    <property type="component" value="Chromosome"/>
</dbReference>
<protein>
    <submittedName>
        <fullName evidence="2">Beta-lactamase family protein</fullName>
    </submittedName>
</protein>
<dbReference type="InterPro" id="IPR001466">
    <property type="entry name" value="Beta-lactam-related"/>
</dbReference>
<dbReference type="OrthoDB" id="9773047at2"/>
<sequence>MITIEPGWAGGKADAVTQTVGMPLERVAPEAVGVPVRSLDALLGRVRSRHLNLHSLLIIRHGRLVAELYWQPYGPDTLHRMYSVSKSFAGVAIGFCVDAGMIRLDDKIISYFGELVPDDVHPWTAAMTVEHLLTMSTAHGFSTYKQTEDTDLVRTYFTVPPTRPPGRLFAYDTSASVVLSALIERVTGRSMTAFLQEQLWTPLGCEHPLRAMKTPTGLPRDHAGSSPWWREVEDNPAGVDHAGSGILCTPRDLARFALFCLAGGRVDGRQLLSAEYVRAATSRRVGTGPRLGADPYDDPGYGYQFWRTPYYGFACQGMGGQLALVHPDDDLVVVTTADDQLTGDANDTLSRAVWDELLPKLTDPDSAADDHETGRFFGQLPAVLPYDDTDSDRLRWVEQVDRSVEFEPNTLGLRALDIASGPDAGRLKLITDRGDLDFCFGLGRWQSITFGEYGYPALAIGWWDSADRLRLSFRIHGNYLGSVEMILVFAPDGSITVQMIKAAEAFLEHYQGIATSRPADSPPMND</sequence>
<dbReference type="RefSeq" id="WP_143986538.1">
    <property type="nucleotide sequence ID" value="NZ_CP041692.1"/>
</dbReference>
<feature type="domain" description="Beta-lactamase-related" evidence="1">
    <location>
        <begin position="55"/>
        <end position="344"/>
    </location>
</feature>
<dbReference type="Pfam" id="PF00144">
    <property type="entry name" value="Beta-lactamase"/>
    <property type="match status" value="1"/>
</dbReference>